<evidence type="ECO:0000256" key="2">
    <source>
        <dbReference type="PROSITE-ProRule" id="PRU00047"/>
    </source>
</evidence>
<dbReference type="InterPro" id="IPR001878">
    <property type="entry name" value="Znf_CCHC"/>
</dbReference>
<organism evidence="6 7">
    <name type="scientific">Cucumis melo var. makuwa</name>
    <name type="common">Oriental melon</name>
    <dbReference type="NCBI Taxonomy" id="1194695"/>
    <lineage>
        <taxon>Eukaryota</taxon>
        <taxon>Viridiplantae</taxon>
        <taxon>Streptophyta</taxon>
        <taxon>Embryophyta</taxon>
        <taxon>Tracheophyta</taxon>
        <taxon>Spermatophyta</taxon>
        <taxon>Magnoliopsida</taxon>
        <taxon>eudicotyledons</taxon>
        <taxon>Gunneridae</taxon>
        <taxon>Pentapetalae</taxon>
        <taxon>rosids</taxon>
        <taxon>fabids</taxon>
        <taxon>Cucurbitales</taxon>
        <taxon>Cucurbitaceae</taxon>
        <taxon>Benincaseae</taxon>
        <taxon>Cucumis</taxon>
    </lineage>
</organism>
<feature type="region of interest" description="Disordered" evidence="3">
    <location>
        <begin position="248"/>
        <end position="272"/>
    </location>
</feature>
<keyword evidence="2" id="KW-0862">Zinc</keyword>
<dbReference type="SMART" id="SM00343">
    <property type="entry name" value="ZnF_C2HC"/>
    <property type="match status" value="1"/>
</dbReference>
<dbReference type="Gene3D" id="3.30.420.10">
    <property type="entry name" value="Ribonuclease H-like superfamily/Ribonuclease H"/>
    <property type="match status" value="1"/>
</dbReference>
<dbReference type="InterPro" id="IPR025724">
    <property type="entry name" value="GAG-pre-integrase_dom"/>
</dbReference>
<feature type="region of interest" description="Disordered" evidence="3">
    <location>
        <begin position="293"/>
        <end position="312"/>
    </location>
</feature>
<dbReference type="InterPro" id="IPR054722">
    <property type="entry name" value="PolX-like_BBD"/>
</dbReference>
<dbReference type="InterPro" id="IPR036875">
    <property type="entry name" value="Znf_CCHC_sf"/>
</dbReference>
<evidence type="ECO:0000313" key="6">
    <source>
        <dbReference type="EMBL" id="TYK06518.1"/>
    </source>
</evidence>
<dbReference type="GO" id="GO:0008270">
    <property type="term" value="F:zinc ion binding"/>
    <property type="evidence" value="ECO:0007669"/>
    <property type="project" value="UniProtKB-KW"/>
</dbReference>
<dbReference type="CDD" id="cd09272">
    <property type="entry name" value="RNase_HI_RT_Ty1"/>
    <property type="match status" value="1"/>
</dbReference>
<dbReference type="Pfam" id="PF07727">
    <property type="entry name" value="RVT_2"/>
    <property type="match status" value="1"/>
</dbReference>
<dbReference type="SUPFAM" id="SSF56672">
    <property type="entry name" value="DNA/RNA polymerases"/>
    <property type="match status" value="1"/>
</dbReference>
<dbReference type="InterPro" id="IPR043502">
    <property type="entry name" value="DNA/RNA_pol_sf"/>
</dbReference>
<evidence type="ECO:0000313" key="7">
    <source>
        <dbReference type="Proteomes" id="UP000321947"/>
    </source>
</evidence>
<feature type="compositionally biased region" description="Basic and acidic residues" evidence="3">
    <location>
        <begin position="248"/>
        <end position="267"/>
    </location>
</feature>
<dbReference type="EMBL" id="SSTD01013523">
    <property type="protein sequence ID" value="TYK06518.1"/>
    <property type="molecule type" value="Genomic_DNA"/>
</dbReference>
<name>A0A5D3C5T2_CUCMM</name>
<dbReference type="InterPro" id="IPR012337">
    <property type="entry name" value="RNaseH-like_sf"/>
</dbReference>
<gene>
    <name evidence="6" type="ORF">E5676_scaffold70G00500</name>
</gene>
<dbReference type="InterPro" id="IPR001584">
    <property type="entry name" value="Integrase_cat-core"/>
</dbReference>
<dbReference type="Proteomes" id="UP000321947">
    <property type="component" value="Unassembled WGS sequence"/>
</dbReference>
<comment type="caution">
    <text evidence="6">The sequence shown here is derived from an EMBL/GenBank/DDBJ whole genome shotgun (WGS) entry which is preliminary data.</text>
</comment>
<dbReference type="Pfam" id="PF22936">
    <property type="entry name" value="Pol_BBD"/>
    <property type="match status" value="1"/>
</dbReference>
<dbReference type="PANTHER" id="PTHR47592:SF30">
    <property type="entry name" value="CCHC-TYPE DOMAIN-CONTAINING PROTEIN"/>
    <property type="match status" value="1"/>
</dbReference>
<evidence type="ECO:0000259" key="4">
    <source>
        <dbReference type="PROSITE" id="PS50158"/>
    </source>
</evidence>
<keyword evidence="1" id="KW-0064">Aspartyl protease</keyword>
<dbReference type="InterPro" id="IPR036397">
    <property type="entry name" value="RNaseH_sf"/>
</dbReference>
<proteinExistence type="predicted"/>
<evidence type="ECO:0000256" key="1">
    <source>
        <dbReference type="ARBA" id="ARBA00022750"/>
    </source>
</evidence>
<dbReference type="GO" id="GO:0015074">
    <property type="term" value="P:DNA integration"/>
    <property type="evidence" value="ECO:0007669"/>
    <property type="project" value="InterPro"/>
</dbReference>
<dbReference type="Pfam" id="PF14223">
    <property type="entry name" value="Retrotran_gag_2"/>
    <property type="match status" value="1"/>
</dbReference>
<keyword evidence="1" id="KW-0645">Protease</keyword>
<sequence>MSIKTSNKILPDLSKLEPLDGTNYRRWSQKLLIFFEQLEVDYVLTTDLPTSDPPTTTSTSSDPESSTGPLTAVAVTDQVKKDQVIDPEKYAKDNKTVRGHLLNHMSDPMFDLFVVQKSAKDIWSTLESRYGGDDAGRKKYVVGKWLQFQMNDDKPVVEQIHEYENLVANVLSEGMKMCEILQANVLLEKFPPSWNDYRNHLKHKKKDLRLPELISHMRTEEANRLKDKLASQNLNSVNANLVESSFVNRDRTKQEKGHKGKNSEKRQFKTTGGQIKKKKLVCYVCGKEGHKSYQCNQRKGRPSQKPTPQANLAEQDSEIIAAIVEANLIENKTDWILDTGASRHFCTNRELLHDYEDTADGECVFMGNSATAGVIGKGKVILKLTSGKTLSLSNVLYVPSLRRNLVSGSLLNRAGLKIVLEGDKVVLTKNGDFVGKGYLSNGLFVLNTISMNANASSSAYLIESANLWHGRLGHVNFASIRKLKDMRLINTSETHETGKCSICIESKFHKKPFKPVEYRTTELLELIHSDLADFRTTASRGGKNYYVSFVDDYSRYTKIYLIRTKNEAVSMFIKFKAESENQLGKRIKRLRSDRGGEYSDKTLKEFCESNGIIHEFTAPYSPQQNGIAERKNRTLKEMMNAMLLSSGLSDNMWGEAVLSACFILNRIPHKRLDKTPYELWKGHAPNLSYLKVWGCLAKVPLPALKKTTVGPKTFDCIFIGYAQNSAAYRFMCLNDKTINESRDAEFFEHVFPLKQSLYAPSLSNRMHDPEIVSEIPVSETVDTPNLSCELEPRRSKRQRTEKSFGPDFLSTFIVERRDEIDCNFTNLFLIDEDPKTYQEALNSVDSRMWKEAIKSELDSLAMNHTWELVDLPMGNKPIRCKWIFKRKTKPNGLIERYKARLVVVGYTQKQGVDYFDTYSPVTKITTIRALIALAAIHNLLIHQMDVKTAFLNGNLEEEIYMTQPEGFKISGQENKVCKLRKSLYGLKQAPKQWYEKFNNTLITNGFKINSSDTCVYSKMVGADCILICLYVDDMLIFGTNMELITDTKYFLSSHFEMKDLGEADVILGVKIRKNKTSLSLCQSHYVEKILKKFDSFDVSPVRTPFDASKHLKKNKGDSVSQPEYAKIIGSVMYLMNYTRPDIAYAVSRLSRYTHNPNRYHWDALRHLLRYLKGTIDYCLHFKKFPAVLEGYCDANWVTDNDEVNSTSGYVFLLGGGAISWKSTKQTCIARSTMESEFIALELAGQEAEWIKNLLGDVPLWGTSVPVSIQCDSQAAICTAKNSVYNGKSRHVRLRHAVVKQLLKEGTISLEFVRSEKNLADPLTKGLTRKMVLDSSVNMGLKPFGDP</sequence>
<feature type="compositionally biased region" description="Low complexity" evidence="3">
    <location>
        <begin position="46"/>
        <end position="67"/>
    </location>
</feature>
<feature type="domain" description="CCHC-type" evidence="4">
    <location>
        <begin position="282"/>
        <end position="297"/>
    </location>
</feature>
<feature type="region of interest" description="Disordered" evidence="3">
    <location>
        <begin position="46"/>
        <end position="71"/>
    </location>
</feature>
<dbReference type="Pfam" id="PF13976">
    <property type="entry name" value="gag_pre-integrs"/>
    <property type="match status" value="1"/>
</dbReference>
<keyword evidence="1" id="KW-0378">Hydrolase</keyword>
<dbReference type="PROSITE" id="PS50994">
    <property type="entry name" value="INTEGRASE"/>
    <property type="match status" value="1"/>
</dbReference>
<evidence type="ECO:0000256" key="3">
    <source>
        <dbReference type="SAM" id="MobiDB-lite"/>
    </source>
</evidence>
<dbReference type="GO" id="GO:0004190">
    <property type="term" value="F:aspartic-type endopeptidase activity"/>
    <property type="evidence" value="ECO:0007669"/>
    <property type="project" value="UniProtKB-KW"/>
</dbReference>
<feature type="domain" description="Integrase catalytic" evidence="5">
    <location>
        <begin position="511"/>
        <end position="684"/>
    </location>
</feature>
<dbReference type="PANTHER" id="PTHR47592">
    <property type="entry name" value="PBF68 PROTEIN"/>
    <property type="match status" value="1"/>
</dbReference>
<dbReference type="SUPFAM" id="SSF57756">
    <property type="entry name" value="Retrovirus zinc finger-like domains"/>
    <property type="match status" value="1"/>
</dbReference>
<dbReference type="Pfam" id="PF25597">
    <property type="entry name" value="SH3_retrovirus"/>
    <property type="match status" value="1"/>
</dbReference>
<dbReference type="PROSITE" id="PS50158">
    <property type="entry name" value="ZF_CCHC"/>
    <property type="match status" value="1"/>
</dbReference>
<dbReference type="InterPro" id="IPR013103">
    <property type="entry name" value="RVT_2"/>
</dbReference>
<keyword evidence="2" id="KW-0479">Metal-binding</keyword>
<accession>A0A5D3C5T2</accession>
<reference evidence="6 7" key="1">
    <citation type="submission" date="2019-08" db="EMBL/GenBank/DDBJ databases">
        <title>Draft genome sequences of two oriental melons (Cucumis melo L. var makuwa).</title>
        <authorList>
            <person name="Kwon S.-Y."/>
        </authorList>
    </citation>
    <scope>NUCLEOTIDE SEQUENCE [LARGE SCALE GENOMIC DNA]</scope>
    <source>
        <strain evidence="7">cv. Chang Bougi</strain>
        <tissue evidence="6">Leaf</tissue>
    </source>
</reference>
<dbReference type="SUPFAM" id="SSF53098">
    <property type="entry name" value="Ribonuclease H-like"/>
    <property type="match status" value="1"/>
</dbReference>
<keyword evidence="2" id="KW-0863">Zinc-finger</keyword>
<evidence type="ECO:0000259" key="5">
    <source>
        <dbReference type="PROSITE" id="PS50994"/>
    </source>
</evidence>
<protein>
    <submittedName>
        <fullName evidence="6">Ty1-copia retrotransposon protein</fullName>
    </submittedName>
</protein>
<dbReference type="Pfam" id="PF00665">
    <property type="entry name" value="rve"/>
    <property type="match status" value="1"/>
</dbReference>
<dbReference type="InterPro" id="IPR057670">
    <property type="entry name" value="SH3_retrovirus"/>
</dbReference>
<dbReference type="GO" id="GO:0003676">
    <property type="term" value="F:nucleic acid binding"/>
    <property type="evidence" value="ECO:0007669"/>
    <property type="project" value="InterPro"/>
</dbReference>